<evidence type="ECO:0000313" key="4">
    <source>
        <dbReference type="Proteomes" id="UP000177676"/>
    </source>
</evidence>
<organism evidence="3 4">
    <name type="scientific">Candidatus Yanofskybacteria bacterium RIFCSPLOWO2_02_FULL_43_10b</name>
    <dbReference type="NCBI Taxonomy" id="1802704"/>
    <lineage>
        <taxon>Bacteria</taxon>
        <taxon>Candidatus Yanofskyibacteriota</taxon>
    </lineage>
</organism>
<proteinExistence type="predicted"/>
<evidence type="ECO:0000256" key="1">
    <source>
        <dbReference type="SAM" id="SignalP"/>
    </source>
</evidence>
<feature type="signal peptide" evidence="1">
    <location>
        <begin position="1"/>
        <end position="24"/>
    </location>
</feature>
<evidence type="ECO:0000313" key="3">
    <source>
        <dbReference type="EMBL" id="OGN31553.1"/>
    </source>
</evidence>
<dbReference type="EMBL" id="MGKS01000032">
    <property type="protein sequence ID" value="OGN31553.1"/>
    <property type="molecule type" value="Genomic_DNA"/>
</dbReference>
<dbReference type="Pfam" id="PF13441">
    <property type="entry name" value="Gly-zipper_YMGG"/>
    <property type="match status" value="1"/>
</dbReference>
<dbReference type="AlphaFoldDB" id="A0A1F8H1K5"/>
<sequence>MKKFASTFFVLVLGLAVLPTSAQAQHRYLGESGARVLQCARFYSSLEVQLLCVRGDELRAGQLDRLGMLDDLSSDRLVRTAGGLYGYDGGDGYFYRTDNAGRPTGTRERIVTGGAIGATLGAGVGAIFGRGGTGALLGAGTGAIVGAVSAKKANTRAQQEAEARETRQQAQAQARAEEQRRATEVATLVPLVIRNTTGFVARLYQNGRKIRDLRPGQSFSGPEAEYRAELRVPARGGYIELVEADLRPHERGWDIVPPKFN</sequence>
<protein>
    <recommendedName>
        <fullName evidence="2">YMGG-like Gly-zipper domain-containing protein</fullName>
    </recommendedName>
</protein>
<evidence type="ECO:0000259" key="2">
    <source>
        <dbReference type="Pfam" id="PF13441"/>
    </source>
</evidence>
<feature type="chain" id="PRO_5009535700" description="YMGG-like Gly-zipper domain-containing protein" evidence="1">
    <location>
        <begin position="25"/>
        <end position="261"/>
    </location>
</feature>
<comment type="caution">
    <text evidence="3">The sequence shown here is derived from an EMBL/GenBank/DDBJ whole genome shotgun (WGS) entry which is preliminary data.</text>
</comment>
<dbReference type="Proteomes" id="UP000177676">
    <property type="component" value="Unassembled WGS sequence"/>
</dbReference>
<name>A0A1F8H1K5_9BACT</name>
<accession>A0A1F8H1K5</accession>
<keyword evidence="1" id="KW-0732">Signal</keyword>
<feature type="domain" description="YMGG-like Gly-zipper" evidence="2">
    <location>
        <begin position="111"/>
        <end position="149"/>
    </location>
</feature>
<dbReference type="InterPro" id="IPR027367">
    <property type="entry name" value="Gly-zipper_YMGG"/>
</dbReference>
<gene>
    <name evidence="3" type="ORF">A3I92_01405</name>
</gene>
<reference evidence="3 4" key="1">
    <citation type="journal article" date="2016" name="Nat. Commun.">
        <title>Thousands of microbial genomes shed light on interconnected biogeochemical processes in an aquifer system.</title>
        <authorList>
            <person name="Anantharaman K."/>
            <person name="Brown C.T."/>
            <person name="Hug L.A."/>
            <person name="Sharon I."/>
            <person name="Castelle C.J."/>
            <person name="Probst A.J."/>
            <person name="Thomas B.C."/>
            <person name="Singh A."/>
            <person name="Wilkins M.J."/>
            <person name="Karaoz U."/>
            <person name="Brodie E.L."/>
            <person name="Williams K.H."/>
            <person name="Hubbard S.S."/>
            <person name="Banfield J.F."/>
        </authorList>
    </citation>
    <scope>NUCLEOTIDE SEQUENCE [LARGE SCALE GENOMIC DNA]</scope>
</reference>